<gene>
    <name evidence="4" type="ORF">TSOC_005473</name>
</gene>
<keyword evidence="5" id="KW-1185">Reference proteome</keyword>
<evidence type="ECO:0000313" key="5">
    <source>
        <dbReference type="Proteomes" id="UP000236333"/>
    </source>
</evidence>
<evidence type="ECO:0000313" key="4">
    <source>
        <dbReference type="EMBL" id="PNH08020.1"/>
    </source>
</evidence>
<dbReference type="GO" id="GO:0005634">
    <property type="term" value="C:nucleus"/>
    <property type="evidence" value="ECO:0007669"/>
    <property type="project" value="TreeGrafter"/>
</dbReference>
<dbReference type="SMART" id="SM00558">
    <property type="entry name" value="JmjC"/>
    <property type="match status" value="1"/>
</dbReference>
<dbReference type="PANTHER" id="PTHR12480:SF21">
    <property type="entry name" value="JMJC DOMAIN-CONTAINING PROTEIN 8"/>
    <property type="match status" value="1"/>
</dbReference>
<dbReference type="Gene3D" id="2.60.120.650">
    <property type="entry name" value="Cupin"/>
    <property type="match status" value="2"/>
</dbReference>
<dbReference type="InterPro" id="IPR041667">
    <property type="entry name" value="Cupin_8"/>
</dbReference>
<feature type="region of interest" description="Disordered" evidence="2">
    <location>
        <begin position="275"/>
        <end position="331"/>
    </location>
</feature>
<accession>A0A2J8A694</accession>
<dbReference type="GO" id="GO:0000987">
    <property type="term" value="F:cis-regulatory region sequence-specific DNA binding"/>
    <property type="evidence" value="ECO:0007669"/>
    <property type="project" value="TreeGrafter"/>
</dbReference>
<evidence type="ECO:0000256" key="1">
    <source>
        <dbReference type="ARBA" id="ARBA00006801"/>
    </source>
</evidence>
<dbReference type="SUPFAM" id="SSF51197">
    <property type="entry name" value="Clavaminate synthase-like"/>
    <property type="match status" value="1"/>
</dbReference>
<protein>
    <submittedName>
        <fullName evidence="4">F-box protein</fullName>
    </submittedName>
</protein>
<dbReference type="Pfam" id="PF13621">
    <property type="entry name" value="Cupin_8"/>
    <property type="match status" value="1"/>
</dbReference>
<dbReference type="PROSITE" id="PS51184">
    <property type="entry name" value="JMJC"/>
    <property type="match status" value="1"/>
</dbReference>
<evidence type="ECO:0000259" key="3">
    <source>
        <dbReference type="PROSITE" id="PS51184"/>
    </source>
</evidence>
<organism evidence="4 5">
    <name type="scientific">Tetrabaena socialis</name>
    <dbReference type="NCBI Taxonomy" id="47790"/>
    <lineage>
        <taxon>Eukaryota</taxon>
        <taxon>Viridiplantae</taxon>
        <taxon>Chlorophyta</taxon>
        <taxon>core chlorophytes</taxon>
        <taxon>Chlorophyceae</taxon>
        <taxon>CS clade</taxon>
        <taxon>Chlamydomonadales</taxon>
        <taxon>Tetrabaenaceae</taxon>
        <taxon>Tetrabaena</taxon>
    </lineage>
</organism>
<dbReference type="InterPro" id="IPR003347">
    <property type="entry name" value="JmjC_dom"/>
</dbReference>
<comment type="similarity">
    <text evidence="1">Belongs to the JARID1 histone demethylase family.</text>
</comment>
<feature type="compositionally biased region" description="Low complexity" evidence="2">
    <location>
        <begin position="319"/>
        <end position="331"/>
    </location>
</feature>
<reference evidence="4 5" key="1">
    <citation type="journal article" date="2017" name="Mol. Biol. Evol.">
        <title>The 4-celled Tetrabaena socialis nuclear genome reveals the essential components for genetic control of cell number at the origin of multicellularity in the volvocine lineage.</title>
        <authorList>
            <person name="Featherston J."/>
            <person name="Arakaki Y."/>
            <person name="Hanschen E.R."/>
            <person name="Ferris P.J."/>
            <person name="Michod R.E."/>
            <person name="Olson B.J.S.C."/>
            <person name="Nozaki H."/>
            <person name="Durand P.M."/>
        </authorList>
    </citation>
    <scope>NUCLEOTIDE SEQUENCE [LARGE SCALE GENOMIC DNA]</scope>
    <source>
        <strain evidence="4 5">NIES-571</strain>
    </source>
</reference>
<proteinExistence type="inferred from homology"/>
<dbReference type="PANTHER" id="PTHR12480">
    <property type="entry name" value="ARGININE DEMETHYLASE AND LYSYL-HYDROXYLASE JMJD"/>
    <property type="match status" value="1"/>
</dbReference>
<evidence type="ECO:0000256" key="2">
    <source>
        <dbReference type="SAM" id="MobiDB-lite"/>
    </source>
</evidence>
<dbReference type="AlphaFoldDB" id="A0A2J8A694"/>
<feature type="domain" description="JmjC" evidence="3">
    <location>
        <begin position="25"/>
        <end position="221"/>
    </location>
</feature>
<dbReference type="EMBL" id="PGGS01000149">
    <property type="protein sequence ID" value="PNH08020.1"/>
    <property type="molecule type" value="Genomic_DNA"/>
</dbReference>
<dbReference type="OrthoDB" id="424465at2759"/>
<comment type="caution">
    <text evidence="4">The sequence shown here is derived from an EMBL/GenBank/DDBJ whole genome shotgun (WGS) entry which is preliminary data.</text>
</comment>
<dbReference type="Proteomes" id="UP000236333">
    <property type="component" value="Unassembled WGS sequence"/>
</dbReference>
<dbReference type="InterPro" id="IPR050910">
    <property type="entry name" value="JMJD6_ArgDemeth/LysHydrox"/>
</dbReference>
<sequence>MTEAAHPLPSVSRLTYEAGAKRSGLTAEQFRREYEIPNRPVVLQDVMSSWPAMAKWDRRHLEAVFGEQAVIVGEPGSAPGPGGKGEEAKGPKWLILGPERSGSSFHVDPNATSAWNGLIWGAKKWVLYPPGTVPPGVHPSADGADVATPVSLAEWFLNCYAATREGKVRPVELIARPGDLLFVPRGWWHCALNLEESCAITQNFVSEVGLPSVLAFLRSRRPEMVSGCSHENRCNLYDRFVAALRQHRPAVLAAVEAKQEEARGRARETSKLAALFRGPTSPQQGPPHSRPGQEAGPALGGGAQREQQQRPGRGRGARAGRPAEGRGVPAGAEEADFIVDGKPVNLTAGIFPFALCGLKPGASQEALRARFFNRGSLRAATMERMFATCTFNKLLLPEALSAVLPLETLPCSGSRWRSGLAGGTKWAPLGTA</sequence>
<name>A0A2J8A694_9CHLO</name>